<evidence type="ECO:0000259" key="8">
    <source>
        <dbReference type="PROSITE" id="PS51697"/>
    </source>
</evidence>
<sequence>MSAAVAAAAAAAYSSSRNTRRTTTPTTAQNQTQNYQYSVLRRPAVVVSRLGGRYESQKRKDWISFLEYLGQRSPMLLVSYCSGAHVVEFVKYYLDQKNRVQHTLTCPLLLGQSQSDPCPCPTGQVYWGSIDALIGRLRVAFEEIVGQARANISNPFGAPEVRLYLRQLKEGNNL</sequence>
<organism evidence="9 10">
    <name type="scientific">Acer yangbiense</name>
    <dbReference type="NCBI Taxonomy" id="1000413"/>
    <lineage>
        <taxon>Eukaryota</taxon>
        <taxon>Viridiplantae</taxon>
        <taxon>Streptophyta</taxon>
        <taxon>Embryophyta</taxon>
        <taxon>Tracheophyta</taxon>
        <taxon>Spermatophyta</taxon>
        <taxon>Magnoliopsida</taxon>
        <taxon>eudicotyledons</taxon>
        <taxon>Gunneridae</taxon>
        <taxon>Pentapetalae</taxon>
        <taxon>rosids</taxon>
        <taxon>malvids</taxon>
        <taxon>Sapindales</taxon>
        <taxon>Sapindaceae</taxon>
        <taxon>Hippocastanoideae</taxon>
        <taxon>Acereae</taxon>
        <taxon>Acer</taxon>
    </lineage>
</organism>
<dbReference type="GO" id="GO:0009416">
    <property type="term" value="P:response to light stimulus"/>
    <property type="evidence" value="ECO:0007669"/>
    <property type="project" value="TreeGrafter"/>
</dbReference>
<dbReference type="InterPro" id="IPR040222">
    <property type="entry name" value="ALOG"/>
</dbReference>
<feature type="domain" description="ALOG" evidence="8">
    <location>
        <begin position="53"/>
        <end position="174"/>
    </location>
</feature>
<dbReference type="Pfam" id="PF04852">
    <property type="entry name" value="ALOG_dom"/>
    <property type="match status" value="1"/>
</dbReference>
<keyword evidence="10" id="KW-1185">Reference proteome</keyword>
<comment type="subcellular location">
    <subcellularLocation>
        <location evidence="1">Nucleus</location>
    </subcellularLocation>
</comment>
<evidence type="ECO:0000256" key="2">
    <source>
        <dbReference type="ARBA" id="ARBA00010308"/>
    </source>
</evidence>
<dbReference type="GO" id="GO:0009299">
    <property type="term" value="P:mRNA transcription"/>
    <property type="evidence" value="ECO:0007669"/>
    <property type="project" value="TreeGrafter"/>
</dbReference>
<comment type="similarity">
    <text evidence="2">Belongs to the plant homeotic and developmental regulators ALOG protein family.</text>
</comment>
<dbReference type="PROSITE" id="PS51697">
    <property type="entry name" value="ALOG"/>
    <property type="match status" value="1"/>
</dbReference>
<evidence type="ECO:0000313" key="9">
    <source>
        <dbReference type="EMBL" id="TXG48223.1"/>
    </source>
</evidence>
<reference evidence="10" key="1">
    <citation type="journal article" date="2019" name="Gigascience">
        <title>De novo genome assembly of the endangered Acer yangbiense, a plant species with extremely small populations endemic to Yunnan Province, China.</title>
        <authorList>
            <person name="Yang J."/>
            <person name="Wariss H.M."/>
            <person name="Tao L."/>
            <person name="Zhang R."/>
            <person name="Yun Q."/>
            <person name="Hollingsworth P."/>
            <person name="Dao Z."/>
            <person name="Luo G."/>
            <person name="Guo H."/>
            <person name="Ma Y."/>
            <person name="Sun W."/>
        </authorList>
    </citation>
    <scope>NUCLEOTIDE SEQUENCE [LARGE SCALE GENOMIC DNA]</scope>
    <source>
        <strain evidence="10">cv. Malutang</strain>
    </source>
</reference>
<evidence type="ECO:0000256" key="1">
    <source>
        <dbReference type="ARBA" id="ARBA00004123"/>
    </source>
</evidence>
<dbReference type="EMBL" id="VAHF01000013">
    <property type="protein sequence ID" value="TXG48223.1"/>
    <property type="molecule type" value="Genomic_DNA"/>
</dbReference>
<evidence type="ECO:0000256" key="7">
    <source>
        <dbReference type="ARBA" id="ARBA00023242"/>
    </source>
</evidence>
<keyword evidence="6" id="KW-0804">Transcription</keyword>
<dbReference type="GO" id="GO:0005634">
    <property type="term" value="C:nucleus"/>
    <property type="evidence" value="ECO:0007669"/>
    <property type="project" value="UniProtKB-SubCell"/>
</dbReference>
<name>A0A5C7GU90_9ROSI</name>
<dbReference type="OrthoDB" id="1647768at2759"/>
<evidence type="ECO:0000256" key="3">
    <source>
        <dbReference type="ARBA" id="ARBA00022473"/>
    </source>
</evidence>
<comment type="caution">
    <text evidence="9">The sequence shown here is derived from an EMBL/GenBank/DDBJ whole genome shotgun (WGS) entry which is preliminary data.</text>
</comment>
<keyword evidence="4" id="KW-0805">Transcription regulation</keyword>
<proteinExistence type="inferred from homology"/>
<dbReference type="InterPro" id="IPR006936">
    <property type="entry name" value="ALOG_dom"/>
</dbReference>
<dbReference type="PANTHER" id="PTHR31165:SF2">
    <property type="entry name" value="ALOG DOMAIN-CONTAINING PROTEIN"/>
    <property type="match status" value="1"/>
</dbReference>
<evidence type="ECO:0000256" key="5">
    <source>
        <dbReference type="ARBA" id="ARBA00023125"/>
    </source>
</evidence>
<dbReference type="PANTHER" id="PTHR31165">
    <property type="entry name" value="PROTEIN G1-LIKE2"/>
    <property type="match status" value="1"/>
</dbReference>
<evidence type="ECO:0000256" key="4">
    <source>
        <dbReference type="ARBA" id="ARBA00023015"/>
    </source>
</evidence>
<keyword evidence="7" id="KW-0539">Nucleus</keyword>
<dbReference type="AlphaFoldDB" id="A0A5C7GU90"/>
<accession>A0A5C7GU90</accession>
<evidence type="ECO:0000256" key="6">
    <source>
        <dbReference type="ARBA" id="ARBA00023163"/>
    </source>
</evidence>
<evidence type="ECO:0000313" key="10">
    <source>
        <dbReference type="Proteomes" id="UP000323000"/>
    </source>
</evidence>
<dbReference type="GO" id="GO:0003677">
    <property type="term" value="F:DNA binding"/>
    <property type="evidence" value="ECO:0007669"/>
    <property type="project" value="UniProtKB-KW"/>
</dbReference>
<protein>
    <recommendedName>
        <fullName evidence="8">ALOG domain-containing protein</fullName>
    </recommendedName>
</protein>
<keyword evidence="3" id="KW-0217">Developmental protein</keyword>
<keyword evidence="5" id="KW-0238">DNA-binding</keyword>
<dbReference type="Proteomes" id="UP000323000">
    <property type="component" value="Chromosome 13"/>
</dbReference>
<gene>
    <name evidence="9" type="ORF">EZV62_027517</name>
</gene>